<proteinExistence type="inferred from homology"/>
<dbReference type="RefSeq" id="WP_034845718.1">
    <property type="nucleotide sequence ID" value="NZ_JANX01000506.1"/>
</dbReference>
<keyword evidence="1 2" id="KW-0378">Hydrolase</keyword>
<dbReference type="PANTHER" id="PTHR35561:SF1">
    <property type="entry name" value="RNA 2',3'-CYCLIC PHOSPHODIESTERASE"/>
    <property type="match status" value="1"/>
</dbReference>
<organism evidence="3 4">
    <name type="scientific">Inquilinus limosus MP06</name>
    <dbReference type="NCBI Taxonomy" id="1398085"/>
    <lineage>
        <taxon>Bacteria</taxon>
        <taxon>Pseudomonadati</taxon>
        <taxon>Pseudomonadota</taxon>
        <taxon>Alphaproteobacteria</taxon>
        <taxon>Rhodospirillales</taxon>
        <taxon>Rhodospirillaceae</taxon>
        <taxon>Inquilinus</taxon>
    </lineage>
</organism>
<feature type="short sequence motif" description="HXTX 2" evidence="2">
    <location>
        <begin position="121"/>
        <end position="124"/>
    </location>
</feature>
<reference evidence="3 4" key="1">
    <citation type="submission" date="2014-01" db="EMBL/GenBank/DDBJ databases">
        <title>Genome sequence determination for a cystic fibrosis isolate, Inquilinus limosus.</title>
        <authorList>
            <person name="Pino M."/>
            <person name="Di Conza J."/>
            <person name="Gutkind G."/>
        </authorList>
    </citation>
    <scope>NUCLEOTIDE SEQUENCE [LARGE SCALE GENOMIC DNA]</scope>
    <source>
        <strain evidence="3 4">MP06</strain>
    </source>
</reference>
<dbReference type="InterPro" id="IPR004175">
    <property type="entry name" value="RNA_CPDase"/>
</dbReference>
<dbReference type="Pfam" id="PF13563">
    <property type="entry name" value="2_5_RNA_ligase2"/>
    <property type="match status" value="1"/>
</dbReference>
<evidence type="ECO:0000256" key="1">
    <source>
        <dbReference type="ARBA" id="ARBA00022801"/>
    </source>
</evidence>
<protein>
    <recommendedName>
        <fullName evidence="2">RNA 2',3'-cyclic phosphodiesterase</fullName>
        <shortName evidence="2">RNA 2',3'-CPDase</shortName>
        <ecNumber evidence="2">3.1.4.58</ecNumber>
    </recommendedName>
</protein>
<sequence length="182" mass="19813">MLRLFVAIAIPAALRPRLSLLQGGVPGARWTNPADFHLTLRFIGEVDTLEAEEIDEALHALAAPGFSLALDGVGQFGTRRAASTLWAGVVAEPALTFLHAKVDRALVAAGQPPDDRSYAPHVTLARLRQAPAERVERWLLEHAPFRAEPFPVDAFHLYQSHVGREGAVYEILESYPLAPPNG</sequence>
<dbReference type="GO" id="GO:0016874">
    <property type="term" value="F:ligase activity"/>
    <property type="evidence" value="ECO:0007669"/>
    <property type="project" value="UniProtKB-KW"/>
</dbReference>
<dbReference type="OrthoDB" id="9793819at2"/>
<dbReference type="Gene3D" id="3.90.1140.10">
    <property type="entry name" value="Cyclic phosphodiesterase"/>
    <property type="match status" value="1"/>
</dbReference>
<comment type="caution">
    <text evidence="3">The sequence shown here is derived from an EMBL/GenBank/DDBJ whole genome shotgun (WGS) entry which is preliminary data.</text>
</comment>
<dbReference type="GO" id="GO:0004113">
    <property type="term" value="F:2',3'-cyclic-nucleotide 3'-phosphodiesterase activity"/>
    <property type="evidence" value="ECO:0007669"/>
    <property type="project" value="InterPro"/>
</dbReference>
<feature type="short sequence motif" description="HXTX 1" evidence="2">
    <location>
        <begin position="37"/>
        <end position="40"/>
    </location>
</feature>
<dbReference type="NCBIfam" id="TIGR02258">
    <property type="entry name" value="2_5_ligase"/>
    <property type="match status" value="1"/>
</dbReference>
<comment type="catalytic activity">
    <reaction evidence="2">
        <text>a 3'-end 2',3'-cyclophospho-ribonucleotide-RNA + H2O = a 3'-end 2'-phospho-ribonucleotide-RNA + H(+)</text>
        <dbReference type="Rhea" id="RHEA:11828"/>
        <dbReference type="Rhea" id="RHEA-COMP:10464"/>
        <dbReference type="Rhea" id="RHEA-COMP:17353"/>
        <dbReference type="ChEBI" id="CHEBI:15377"/>
        <dbReference type="ChEBI" id="CHEBI:15378"/>
        <dbReference type="ChEBI" id="CHEBI:83064"/>
        <dbReference type="ChEBI" id="CHEBI:173113"/>
        <dbReference type="EC" id="3.1.4.58"/>
    </reaction>
</comment>
<dbReference type="InterPro" id="IPR009097">
    <property type="entry name" value="Cyclic_Pdiesterase"/>
</dbReference>
<dbReference type="EMBL" id="JANX01000506">
    <property type="protein sequence ID" value="KGM31457.1"/>
    <property type="molecule type" value="Genomic_DNA"/>
</dbReference>
<accession>A0A0A0D339</accession>
<feature type="active site" description="Proton donor" evidence="2">
    <location>
        <position position="37"/>
    </location>
</feature>
<gene>
    <name evidence="3" type="ORF">P409_27065</name>
</gene>
<dbReference type="EC" id="3.1.4.58" evidence="2"/>
<comment type="function">
    <text evidence="2">Hydrolyzes RNA 2',3'-cyclic phosphodiester to an RNA 2'-phosphomonoester.</text>
</comment>
<dbReference type="SUPFAM" id="SSF55144">
    <property type="entry name" value="LigT-like"/>
    <property type="match status" value="1"/>
</dbReference>
<dbReference type="PANTHER" id="PTHR35561">
    <property type="entry name" value="RNA 2',3'-CYCLIC PHOSPHODIESTERASE"/>
    <property type="match status" value="1"/>
</dbReference>
<evidence type="ECO:0000313" key="4">
    <source>
        <dbReference type="Proteomes" id="UP000029995"/>
    </source>
</evidence>
<feature type="active site" description="Proton acceptor" evidence="2">
    <location>
        <position position="121"/>
    </location>
</feature>
<name>A0A0A0D339_9PROT</name>
<dbReference type="GO" id="GO:0008664">
    <property type="term" value="F:RNA 2',3'-cyclic 3'-phosphodiesterase activity"/>
    <property type="evidence" value="ECO:0007669"/>
    <property type="project" value="UniProtKB-EC"/>
</dbReference>
<dbReference type="HAMAP" id="MF_01940">
    <property type="entry name" value="RNA_CPDase"/>
    <property type="match status" value="1"/>
</dbReference>
<evidence type="ECO:0000256" key="2">
    <source>
        <dbReference type="HAMAP-Rule" id="MF_01940"/>
    </source>
</evidence>
<dbReference type="AlphaFoldDB" id="A0A0A0D339"/>
<keyword evidence="3" id="KW-0436">Ligase</keyword>
<comment type="similarity">
    <text evidence="2">Belongs to the 2H phosphoesterase superfamily. ThpR family.</text>
</comment>
<evidence type="ECO:0000313" key="3">
    <source>
        <dbReference type="EMBL" id="KGM31457.1"/>
    </source>
</evidence>
<dbReference type="Proteomes" id="UP000029995">
    <property type="component" value="Unassembled WGS sequence"/>
</dbReference>